<name>A0A934WUI9_9FIRM</name>
<organism evidence="4 5">
    <name type="scientific">Ruminococcus difficilis</name>
    <dbReference type="NCBI Taxonomy" id="2763069"/>
    <lineage>
        <taxon>Bacteria</taxon>
        <taxon>Bacillati</taxon>
        <taxon>Bacillota</taxon>
        <taxon>Clostridia</taxon>
        <taxon>Eubacteriales</taxon>
        <taxon>Oscillospiraceae</taxon>
        <taxon>Ruminococcus</taxon>
    </lineage>
</organism>
<feature type="transmembrane region" description="Helical" evidence="2">
    <location>
        <begin position="302"/>
        <end position="321"/>
    </location>
</feature>
<reference evidence="4" key="1">
    <citation type="submission" date="2021-01" db="EMBL/GenBank/DDBJ databases">
        <title>Genome public.</title>
        <authorList>
            <person name="Liu C."/>
            <person name="Sun Q."/>
        </authorList>
    </citation>
    <scope>NUCLEOTIDE SEQUENCE</scope>
    <source>
        <strain evidence="4">M6</strain>
    </source>
</reference>
<dbReference type="InterPro" id="IPR000620">
    <property type="entry name" value="EamA_dom"/>
</dbReference>
<gene>
    <name evidence="4" type="ORF">JKK62_16090</name>
</gene>
<dbReference type="GO" id="GO:0016020">
    <property type="term" value="C:membrane"/>
    <property type="evidence" value="ECO:0007669"/>
    <property type="project" value="InterPro"/>
</dbReference>
<dbReference type="SUPFAM" id="SSF103481">
    <property type="entry name" value="Multidrug resistance efflux transporter EmrE"/>
    <property type="match status" value="1"/>
</dbReference>
<evidence type="ECO:0000259" key="3">
    <source>
        <dbReference type="Pfam" id="PF00892"/>
    </source>
</evidence>
<dbReference type="InterPro" id="IPR037185">
    <property type="entry name" value="EmrE-like"/>
</dbReference>
<feature type="transmembrane region" description="Helical" evidence="2">
    <location>
        <begin position="175"/>
        <end position="193"/>
    </location>
</feature>
<keyword evidence="2" id="KW-0472">Membrane</keyword>
<feature type="transmembrane region" description="Helical" evidence="2">
    <location>
        <begin position="106"/>
        <end position="123"/>
    </location>
</feature>
<feature type="domain" description="EamA" evidence="3">
    <location>
        <begin position="211"/>
        <end position="316"/>
    </location>
</feature>
<feature type="transmembrane region" description="Helical" evidence="2">
    <location>
        <begin position="135"/>
        <end position="154"/>
    </location>
</feature>
<sequence length="322" mass="35701">MNQFLWLLLVIMAIVMWSATSLLYKAGVPKEKEKHISLKYSVCIGMVFFVIAVVYLILRDEPFTIWESAVRFWPMTVFGVVYAIVNTISVKGYVYNEATVESPVEGISGGVSTILLIIMYLALGRVDSVSALLTPLRTAGILVIVISIILLSTVRNRENRNDPRYQKAGWMSRGLGTLIFPVLFSVIDALETIVTGICLDTTYGYSMPEGDSIIIVGMEYAVFAFGFWIYILITEKKPYNPFTKQSAPRILGAVADNVGIVFYSYAMAINSVSTDPLLAVYPVFVMIGGRIFMKEKVSKQQYILLLGIVAGSVMVIADTVFI</sequence>
<feature type="transmembrane region" description="Helical" evidence="2">
    <location>
        <begin position="6"/>
        <end position="24"/>
    </location>
</feature>
<evidence type="ECO:0000313" key="4">
    <source>
        <dbReference type="EMBL" id="MBK6090144.1"/>
    </source>
</evidence>
<dbReference type="EMBL" id="JAEQMG010000180">
    <property type="protein sequence ID" value="MBK6090144.1"/>
    <property type="molecule type" value="Genomic_DNA"/>
</dbReference>
<dbReference type="Proteomes" id="UP000633365">
    <property type="component" value="Unassembled WGS sequence"/>
</dbReference>
<keyword evidence="2" id="KW-1133">Transmembrane helix</keyword>
<comment type="caution">
    <text evidence="4">The sequence shown here is derived from an EMBL/GenBank/DDBJ whole genome shotgun (WGS) entry which is preliminary data.</text>
</comment>
<keyword evidence="5" id="KW-1185">Reference proteome</keyword>
<dbReference type="AlphaFoldDB" id="A0A934WUI9"/>
<dbReference type="RefSeq" id="WP_201428822.1">
    <property type="nucleotide sequence ID" value="NZ_JAEQMG010000180.1"/>
</dbReference>
<feature type="transmembrane region" description="Helical" evidence="2">
    <location>
        <begin position="36"/>
        <end position="58"/>
    </location>
</feature>
<dbReference type="Pfam" id="PF00892">
    <property type="entry name" value="EamA"/>
    <property type="match status" value="1"/>
</dbReference>
<feature type="transmembrane region" description="Helical" evidence="2">
    <location>
        <begin position="246"/>
        <end position="265"/>
    </location>
</feature>
<protein>
    <submittedName>
        <fullName evidence="4">EamA family transporter</fullName>
    </submittedName>
</protein>
<accession>A0A934WUI9</accession>
<feature type="transmembrane region" description="Helical" evidence="2">
    <location>
        <begin position="213"/>
        <end position="234"/>
    </location>
</feature>
<feature type="transmembrane region" description="Helical" evidence="2">
    <location>
        <begin position="70"/>
        <end position="94"/>
    </location>
</feature>
<evidence type="ECO:0000256" key="2">
    <source>
        <dbReference type="SAM" id="Phobius"/>
    </source>
</evidence>
<comment type="similarity">
    <text evidence="1">Belongs to the EamA transporter family.</text>
</comment>
<proteinExistence type="inferred from homology"/>
<feature type="transmembrane region" description="Helical" evidence="2">
    <location>
        <begin position="277"/>
        <end position="293"/>
    </location>
</feature>
<evidence type="ECO:0000256" key="1">
    <source>
        <dbReference type="ARBA" id="ARBA00007362"/>
    </source>
</evidence>
<keyword evidence="2" id="KW-0812">Transmembrane</keyword>
<evidence type="ECO:0000313" key="5">
    <source>
        <dbReference type="Proteomes" id="UP000633365"/>
    </source>
</evidence>